<accession>A0A166WYH8</accession>
<reference evidence="1 2" key="1">
    <citation type="journal article" date="2016" name="Mol. Biol. Evol.">
        <title>Comparative Genomics of Early-Diverging Mushroom-Forming Fungi Provides Insights into the Origins of Lignocellulose Decay Capabilities.</title>
        <authorList>
            <person name="Nagy L.G."/>
            <person name="Riley R."/>
            <person name="Tritt A."/>
            <person name="Adam C."/>
            <person name="Daum C."/>
            <person name="Floudas D."/>
            <person name="Sun H."/>
            <person name="Yadav J.S."/>
            <person name="Pangilinan J."/>
            <person name="Larsson K.H."/>
            <person name="Matsuura K."/>
            <person name="Barry K."/>
            <person name="Labutti K."/>
            <person name="Kuo R."/>
            <person name="Ohm R.A."/>
            <person name="Bhattacharya S.S."/>
            <person name="Shirouzu T."/>
            <person name="Yoshinaga Y."/>
            <person name="Martin F.M."/>
            <person name="Grigoriev I.V."/>
            <person name="Hibbett D.S."/>
        </authorList>
    </citation>
    <scope>NUCLEOTIDE SEQUENCE [LARGE SCALE GENOMIC DNA]</scope>
    <source>
        <strain evidence="1 2">CBS 109695</strain>
    </source>
</reference>
<keyword evidence="2" id="KW-1185">Reference proteome</keyword>
<sequence length="101" mass="11088">MAQNPNPALPCDPCHEAPQIAPLHPCYCRDSCRCINLSECFSKAGSEDFLNRLDQAIHEAKGGSLLTRRLSLSTLVIDLAFAVRLSWGQGSIMDRGTARCR</sequence>
<evidence type="ECO:0000313" key="1">
    <source>
        <dbReference type="EMBL" id="KZP34241.1"/>
    </source>
</evidence>
<name>A0A166WYH8_9AGAM</name>
<dbReference type="AlphaFoldDB" id="A0A166WYH8"/>
<dbReference type="Proteomes" id="UP000076532">
    <property type="component" value="Unassembled WGS sequence"/>
</dbReference>
<organism evidence="1 2">
    <name type="scientific">Athelia psychrophila</name>
    <dbReference type="NCBI Taxonomy" id="1759441"/>
    <lineage>
        <taxon>Eukaryota</taxon>
        <taxon>Fungi</taxon>
        <taxon>Dikarya</taxon>
        <taxon>Basidiomycota</taxon>
        <taxon>Agaricomycotina</taxon>
        <taxon>Agaricomycetes</taxon>
        <taxon>Agaricomycetidae</taxon>
        <taxon>Atheliales</taxon>
        <taxon>Atheliaceae</taxon>
        <taxon>Athelia</taxon>
    </lineage>
</organism>
<gene>
    <name evidence="1" type="ORF">FIBSPDRAFT_846348</name>
</gene>
<proteinExistence type="predicted"/>
<dbReference type="EMBL" id="KV417480">
    <property type="protein sequence ID" value="KZP34241.1"/>
    <property type="molecule type" value="Genomic_DNA"/>
</dbReference>
<evidence type="ECO:0000313" key="2">
    <source>
        <dbReference type="Proteomes" id="UP000076532"/>
    </source>
</evidence>
<protein>
    <submittedName>
        <fullName evidence="1">Uncharacterized protein</fullName>
    </submittedName>
</protein>